<feature type="compositionally biased region" description="Low complexity" evidence="1">
    <location>
        <begin position="232"/>
        <end position="247"/>
    </location>
</feature>
<feature type="compositionally biased region" description="Polar residues" evidence="1">
    <location>
        <begin position="248"/>
        <end position="264"/>
    </location>
</feature>
<name>A0AA38UDH7_9AGAR</name>
<gene>
    <name evidence="4" type="ORF">F5878DRAFT_621279</name>
</gene>
<feature type="transmembrane region" description="Helical" evidence="2">
    <location>
        <begin position="319"/>
        <end position="340"/>
    </location>
</feature>
<protein>
    <submittedName>
        <fullName evidence="4">Uncharacterized protein</fullName>
    </submittedName>
</protein>
<feature type="chain" id="PRO_5041286730" evidence="3">
    <location>
        <begin position="25"/>
        <end position="497"/>
    </location>
</feature>
<feature type="signal peptide" evidence="3">
    <location>
        <begin position="1"/>
        <end position="24"/>
    </location>
</feature>
<keyword evidence="3" id="KW-0732">Signal</keyword>
<sequence length="497" mass="52611">MSGFSLVAIPLFFVFRGLLLPVNALEGQIACSGTGMDWYMNMVGETPCATYERLRQICNPAFQVGTMNTNTPPDECNEQVADCCCNSVAFTLSMLCLNCQQNIGTGSGYDAGKGAYQDYLQGSRSAGSWCSPVTNQSLPHEIDTAVCDSNIKIIDDIRTGLFWSDGSWFYIWSTEAISKDVAANGGNAFTHCASVMSTSTTTDTPTTTAGTPATSPTTASPVTAAAIGADTPAIAPSPMTSSTMSSANDNTSGISSHQSQSTVTGPLGVVTIVGTNSPLPTSSVGGSDNPNGTSSGNGTDDNGTSDQTVVTSSRMKTSLMYGIIGAVVGVVCALLALWCCRRQRRKRNVQIQEKEATYNLVPGTIVQPFGDRQPSWYSTGSSTPEIFTGPTVLRPRKLAMELEGIRNFDRTRSQVTVSMSSQLDNVNVANPGSSDADQRNSQLLAGTQSDSIPASNSEMMLSPMRHTDAGPVQMEMERNRPVSECRSLPPAYGEQLA</sequence>
<dbReference type="CDD" id="cd12094">
    <property type="entry name" value="TM_ErbB2"/>
    <property type="match status" value="1"/>
</dbReference>
<evidence type="ECO:0000256" key="3">
    <source>
        <dbReference type="SAM" id="SignalP"/>
    </source>
</evidence>
<evidence type="ECO:0000256" key="2">
    <source>
        <dbReference type="SAM" id="Phobius"/>
    </source>
</evidence>
<reference evidence="4" key="1">
    <citation type="submission" date="2022-08" db="EMBL/GenBank/DDBJ databases">
        <authorList>
            <consortium name="DOE Joint Genome Institute"/>
            <person name="Min B."/>
            <person name="Riley R."/>
            <person name="Sierra-Patev S."/>
            <person name="Naranjo-Ortiz M."/>
            <person name="Looney B."/>
            <person name="Konkel Z."/>
            <person name="Slot J.C."/>
            <person name="Sakamoto Y."/>
            <person name="Steenwyk J.L."/>
            <person name="Rokas A."/>
            <person name="Carro J."/>
            <person name="Camarero S."/>
            <person name="Ferreira P."/>
            <person name="Molpeceres G."/>
            <person name="Ruiz-Duenas F.J."/>
            <person name="Serrano A."/>
            <person name="Henrissat B."/>
            <person name="Drula E."/>
            <person name="Hughes K.W."/>
            <person name="Mata J.L."/>
            <person name="Ishikawa N.K."/>
            <person name="Vargas-Isla R."/>
            <person name="Ushijima S."/>
            <person name="Smith C.A."/>
            <person name="Ahrendt S."/>
            <person name="Andreopoulos W."/>
            <person name="He G."/>
            <person name="Labutti K."/>
            <person name="Lipzen A."/>
            <person name="Ng V."/>
            <person name="Sandor L."/>
            <person name="Barry K."/>
            <person name="Martinez A.T."/>
            <person name="Xiao Y."/>
            <person name="Gibbons J.G."/>
            <person name="Terashima K."/>
            <person name="Hibbett D.S."/>
            <person name="Grigoriev I.V."/>
        </authorList>
    </citation>
    <scope>NUCLEOTIDE SEQUENCE</scope>
    <source>
        <strain evidence="4">TFB9207</strain>
    </source>
</reference>
<dbReference type="EMBL" id="MU806219">
    <property type="protein sequence ID" value="KAJ3837839.1"/>
    <property type="molecule type" value="Genomic_DNA"/>
</dbReference>
<evidence type="ECO:0000256" key="1">
    <source>
        <dbReference type="SAM" id="MobiDB-lite"/>
    </source>
</evidence>
<keyword evidence="2" id="KW-0812">Transmembrane</keyword>
<feature type="region of interest" description="Disordered" evidence="1">
    <location>
        <begin position="198"/>
        <end position="219"/>
    </location>
</feature>
<keyword evidence="5" id="KW-1185">Reference proteome</keyword>
<feature type="compositionally biased region" description="Polar residues" evidence="1">
    <location>
        <begin position="446"/>
        <end position="459"/>
    </location>
</feature>
<keyword evidence="2" id="KW-1133">Transmembrane helix</keyword>
<comment type="caution">
    <text evidence="4">The sequence shown here is derived from an EMBL/GenBank/DDBJ whole genome shotgun (WGS) entry which is preliminary data.</text>
</comment>
<feature type="region of interest" description="Disordered" evidence="1">
    <location>
        <begin position="232"/>
        <end position="310"/>
    </location>
</feature>
<proteinExistence type="predicted"/>
<dbReference type="Proteomes" id="UP001163846">
    <property type="component" value="Unassembled WGS sequence"/>
</dbReference>
<accession>A0AA38UDH7</accession>
<organism evidence="4 5">
    <name type="scientific">Lentinula raphanica</name>
    <dbReference type="NCBI Taxonomy" id="153919"/>
    <lineage>
        <taxon>Eukaryota</taxon>
        <taxon>Fungi</taxon>
        <taxon>Dikarya</taxon>
        <taxon>Basidiomycota</taxon>
        <taxon>Agaricomycotina</taxon>
        <taxon>Agaricomycetes</taxon>
        <taxon>Agaricomycetidae</taxon>
        <taxon>Agaricales</taxon>
        <taxon>Marasmiineae</taxon>
        <taxon>Omphalotaceae</taxon>
        <taxon>Lentinula</taxon>
    </lineage>
</organism>
<feature type="region of interest" description="Disordered" evidence="1">
    <location>
        <begin position="446"/>
        <end position="497"/>
    </location>
</feature>
<dbReference type="AlphaFoldDB" id="A0AA38UDH7"/>
<evidence type="ECO:0000313" key="5">
    <source>
        <dbReference type="Proteomes" id="UP001163846"/>
    </source>
</evidence>
<keyword evidence="2" id="KW-0472">Membrane</keyword>
<feature type="compositionally biased region" description="Polar residues" evidence="1">
    <location>
        <begin position="273"/>
        <end position="310"/>
    </location>
</feature>
<evidence type="ECO:0000313" key="4">
    <source>
        <dbReference type="EMBL" id="KAJ3837839.1"/>
    </source>
</evidence>